<dbReference type="RefSeq" id="WP_344827221.1">
    <property type="nucleotide sequence ID" value="NZ_BAAAUV010000006.1"/>
</dbReference>
<evidence type="ECO:0000256" key="3">
    <source>
        <dbReference type="ARBA" id="ARBA00023163"/>
    </source>
</evidence>
<dbReference type="InterPro" id="IPR001647">
    <property type="entry name" value="HTH_TetR"/>
</dbReference>
<dbReference type="PANTHER" id="PTHR30055:SF151">
    <property type="entry name" value="TRANSCRIPTIONAL REGULATORY PROTEIN"/>
    <property type="match status" value="1"/>
</dbReference>
<dbReference type="PROSITE" id="PS50977">
    <property type="entry name" value="HTH_TETR_2"/>
    <property type="match status" value="1"/>
</dbReference>
<evidence type="ECO:0000313" key="7">
    <source>
        <dbReference type="Proteomes" id="UP001501237"/>
    </source>
</evidence>
<evidence type="ECO:0000256" key="1">
    <source>
        <dbReference type="ARBA" id="ARBA00023015"/>
    </source>
</evidence>
<dbReference type="InterPro" id="IPR036271">
    <property type="entry name" value="Tet_transcr_reg_TetR-rel_C_sf"/>
</dbReference>
<dbReference type="EMBL" id="BAAAUV010000006">
    <property type="protein sequence ID" value="GAA3209527.1"/>
    <property type="molecule type" value="Genomic_DNA"/>
</dbReference>
<dbReference type="PANTHER" id="PTHR30055">
    <property type="entry name" value="HTH-TYPE TRANSCRIPTIONAL REGULATOR RUTR"/>
    <property type="match status" value="1"/>
</dbReference>
<reference evidence="7" key="1">
    <citation type="journal article" date="2019" name="Int. J. Syst. Evol. Microbiol.">
        <title>The Global Catalogue of Microorganisms (GCM) 10K type strain sequencing project: providing services to taxonomists for standard genome sequencing and annotation.</title>
        <authorList>
            <consortium name="The Broad Institute Genomics Platform"/>
            <consortium name="The Broad Institute Genome Sequencing Center for Infectious Disease"/>
            <person name="Wu L."/>
            <person name="Ma J."/>
        </authorList>
    </citation>
    <scope>NUCLEOTIDE SEQUENCE [LARGE SCALE GENOMIC DNA]</scope>
    <source>
        <strain evidence="7">JCM 9377</strain>
    </source>
</reference>
<comment type="caution">
    <text evidence="6">The sequence shown here is derived from an EMBL/GenBank/DDBJ whole genome shotgun (WGS) entry which is preliminary data.</text>
</comment>
<keyword evidence="2 4" id="KW-0238">DNA-binding</keyword>
<evidence type="ECO:0000259" key="5">
    <source>
        <dbReference type="PROSITE" id="PS50977"/>
    </source>
</evidence>
<proteinExistence type="predicted"/>
<dbReference type="Proteomes" id="UP001501237">
    <property type="component" value="Unassembled WGS sequence"/>
</dbReference>
<feature type="DNA-binding region" description="H-T-H motif" evidence="4">
    <location>
        <begin position="31"/>
        <end position="50"/>
    </location>
</feature>
<gene>
    <name evidence="6" type="ORF">GCM10010468_26950</name>
</gene>
<name>A0ABP6Q7J4_9ACTN</name>
<dbReference type="Pfam" id="PF00440">
    <property type="entry name" value="TetR_N"/>
    <property type="match status" value="1"/>
</dbReference>
<evidence type="ECO:0000256" key="2">
    <source>
        <dbReference type="ARBA" id="ARBA00023125"/>
    </source>
</evidence>
<organism evidence="6 7">
    <name type="scientific">Actinocorallia longicatena</name>
    <dbReference type="NCBI Taxonomy" id="111803"/>
    <lineage>
        <taxon>Bacteria</taxon>
        <taxon>Bacillati</taxon>
        <taxon>Actinomycetota</taxon>
        <taxon>Actinomycetes</taxon>
        <taxon>Streptosporangiales</taxon>
        <taxon>Thermomonosporaceae</taxon>
        <taxon>Actinocorallia</taxon>
    </lineage>
</organism>
<dbReference type="Gene3D" id="1.10.357.10">
    <property type="entry name" value="Tetracycline Repressor, domain 2"/>
    <property type="match status" value="1"/>
</dbReference>
<dbReference type="InterPro" id="IPR009057">
    <property type="entry name" value="Homeodomain-like_sf"/>
</dbReference>
<dbReference type="InterPro" id="IPR050109">
    <property type="entry name" value="HTH-type_TetR-like_transc_reg"/>
</dbReference>
<evidence type="ECO:0000313" key="6">
    <source>
        <dbReference type="EMBL" id="GAA3209527.1"/>
    </source>
</evidence>
<keyword evidence="3" id="KW-0804">Transcription</keyword>
<accession>A0ABP6Q7J4</accession>
<feature type="domain" description="HTH tetR-type" evidence="5">
    <location>
        <begin position="8"/>
        <end position="68"/>
    </location>
</feature>
<evidence type="ECO:0000256" key="4">
    <source>
        <dbReference type="PROSITE-ProRule" id="PRU00335"/>
    </source>
</evidence>
<dbReference type="SUPFAM" id="SSF48498">
    <property type="entry name" value="Tetracyclin repressor-like, C-terminal domain"/>
    <property type="match status" value="1"/>
</dbReference>
<protein>
    <submittedName>
        <fullName evidence="6">TetR/AcrR family transcriptional regulator C-terminal domain-containing protein</fullName>
    </submittedName>
</protein>
<dbReference type="SUPFAM" id="SSF46689">
    <property type="entry name" value="Homeodomain-like"/>
    <property type="match status" value="1"/>
</dbReference>
<keyword evidence="1" id="KW-0805">Transcription regulation</keyword>
<keyword evidence="7" id="KW-1185">Reference proteome</keyword>
<sequence length="199" mass="21811">MPGRRAFELDADEIVQAAVEILKVQGLDAVSMRTVAASLGVSPVPLYSRIGNKESLLDAMSCHLLADAVPGQEPEEPWQVYAIRWATALRHRLLATTDLLRLLGHRSTPYVEVSKPLVEALRGAGFGPDEAIRACRLVVWTAVAGTLVEPSRFEGRASASSRRRTGDAPAMSEAEAEDLFRLHLRYLVEGIERDAVRAR</sequence>